<proteinExistence type="predicted"/>
<dbReference type="Gene3D" id="3.30.300.250">
    <property type="match status" value="1"/>
</dbReference>
<name>A0ABU1DMK0_9ESCH</name>
<keyword evidence="1" id="KW-0449">Lipoprotein</keyword>
<protein>
    <submittedName>
        <fullName evidence="1">Type II secretion system pilot lipoprotein GspS-beta</fullName>
    </submittedName>
</protein>
<gene>
    <name evidence="1" type="primary">gspS2</name>
    <name evidence="1" type="ORF">RGV86_02250</name>
</gene>
<dbReference type="PROSITE" id="PS51257">
    <property type="entry name" value="PROKAR_LIPOPROTEIN"/>
    <property type="match status" value="1"/>
</dbReference>
<sequence>MSVKEVLHKRLTYLLFSVVCILLTGCSGHNQNASSLAKELARNISQSLPVQSAGYTLAFARSSGSTVTMTVISEAGTQPILTPEKFLWNFQQQMCADPSVVNMISRGILYEIMINDISSGSSYQSKLNRTTCRI</sequence>
<accession>A0ABU1DMK0</accession>
<dbReference type="Proteomes" id="UP001256818">
    <property type="component" value="Unassembled WGS sequence"/>
</dbReference>
<dbReference type="GeneID" id="86859760"/>
<evidence type="ECO:0000313" key="1">
    <source>
        <dbReference type="EMBL" id="MDR4877223.1"/>
    </source>
</evidence>
<comment type="caution">
    <text evidence="1">The sequence shown here is derived from an EMBL/GenBank/DDBJ whole genome shotgun (WGS) entry which is preliminary data.</text>
</comment>
<dbReference type="RefSeq" id="WP_085460725.1">
    <property type="nucleotide sequence ID" value="NZ_CABVLQ010000001.1"/>
</dbReference>
<keyword evidence="2" id="KW-1185">Reference proteome</keyword>
<dbReference type="Pfam" id="PF16549">
    <property type="entry name" value="T2SSS_2"/>
    <property type="match status" value="1"/>
</dbReference>
<organism evidence="1 2">
    <name type="scientific">Escherichia ruysiae</name>
    <dbReference type="NCBI Taxonomy" id="2608867"/>
    <lineage>
        <taxon>Bacteria</taxon>
        <taxon>Pseudomonadati</taxon>
        <taxon>Pseudomonadota</taxon>
        <taxon>Gammaproteobacteria</taxon>
        <taxon>Enterobacterales</taxon>
        <taxon>Enterobacteriaceae</taxon>
        <taxon>Escherichia</taxon>
    </lineage>
</organism>
<evidence type="ECO:0000313" key="2">
    <source>
        <dbReference type="Proteomes" id="UP001256818"/>
    </source>
</evidence>
<dbReference type="EMBL" id="JAVIWS010000001">
    <property type="protein sequence ID" value="MDR4877223.1"/>
    <property type="molecule type" value="Genomic_DNA"/>
</dbReference>
<dbReference type="InterPro" id="IPR016502">
    <property type="entry name" value="T2SSS_2"/>
</dbReference>
<reference evidence="1 2" key="1">
    <citation type="submission" date="2023-08" db="EMBL/GenBank/DDBJ databases">
        <title>Whole-Genome Sequencing and Taxonomic description of Escherichia ruysiae strains Isolated from a healthy canine fecal sample.</title>
        <authorList>
            <person name="Liang S."/>
            <person name="Mlaga K.D."/>
            <person name="Jospin G."/>
            <person name="Uttarwar R."/>
            <person name="Marfori Z."/>
            <person name="Alvarado N."/>
            <person name="Scarsella E."/>
            <person name="Ganz H."/>
            <person name="Dione N."/>
        </authorList>
    </citation>
    <scope>NUCLEOTIDE SEQUENCE [LARGE SCALE GENOMIC DNA]</scope>
    <source>
        <strain evidence="1 2">AB136</strain>
    </source>
</reference>